<dbReference type="Proteomes" id="UP000299102">
    <property type="component" value="Unassembled WGS sequence"/>
</dbReference>
<comment type="caution">
    <text evidence="4">The sequence shown here is derived from an EMBL/GenBank/DDBJ whole genome shotgun (WGS) entry which is preliminary data.</text>
</comment>
<protein>
    <submittedName>
        <fullName evidence="4">Protein FAM161A</fullName>
    </submittedName>
</protein>
<evidence type="ECO:0000256" key="1">
    <source>
        <dbReference type="ARBA" id="ARBA00006663"/>
    </source>
</evidence>
<proteinExistence type="inferred from homology"/>
<feature type="region of interest" description="Disordered" evidence="3">
    <location>
        <begin position="242"/>
        <end position="261"/>
    </location>
</feature>
<feature type="compositionally biased region" description="Polar residues" evidence="3">
    <location>
        <begin position="166"/>
        <end position="179"/>
    </location>
</feature>
<dbReference type="InterPro" id="IPR051655">
    <property type="entry name" value="FAM161"/>
</dbReference>
<dbReference type="Pfam" id="PF10595">
    <property type="entry name" value="FAM161A_B"/>
    <property type="match status" value="1"/>
</dbReference>
<keyword evidence="5" id="KW-1185">Reference proteome</keyword>
<dbReference type="OrthoDB" id="2150121at2759"/>
<gene>
    <name evidence="4" type="primary">fam161a</name>
    <name evidence="4" type="ORF">EVAR_74806_1</name>
</gene>
<comment type="similarity">
    <text evidence="1">Belongs to the FAM161 family.</text>
</comment>
<evidence type="ECO:0000256" key="3">
    <source>
        <dbReference type="SAM" id="MobiDB-lite"/>
    </source>
</evidence>
<feature type="region of interest" description="Disordered" evidence="3">
    <location>
        <begin position="439"/>
        <end position="499"/>
    </location>
</feature>
<feature type="region of interest" description="Disordered" evidence="3">
    <location>
        <begin position="1"/>
        <end position="23"/>
    </location>
</feature>
<dbReference type="GO" id="GO:0005856">
    <property type="term" value="C:cytoskeleton"/>
    <property type="evidence" value="ECO:0007669"/>
    <property type="project" value="UniProtKB-ARBA"/>
</dbReference>
<keyword evidence="2" id="KW-0175">Coiled coil</keyword>
<dbReference type="InterPro" id="IPR019579">
    <property type="entry name" value="FAM161A/B"/>
</dbReference>
<reference evidence="4 5" key="1">
    <citation type="journal article" date="2019" name="Commun. Biol.">
        <title>The bagworm genome reveals a unique fibroin gene that provides high tensile strength.</title>
        <authorList>
            <person name="Kono N."/>
            <person name="Nakamura H."/>
            <person name="Ohtoshi R."/>
            <person name="Tomita M."/>
            <person name="Numata K."/>
            <person name="Arakawa K."/>
        </authorList>
    </citation>
    <scope>NUCLEOTIDE SEQUENCE [LARGE SCALE GENOMIC DNA]</scope>
</reference>
<dbReference type="AlphaFoldDB" id="A0A4C1SP94"/>
<dbReference type="EMBL" id="BGZK01000012">
    <property type="protein sequence ID" value="GBP04053.1"/>
    <property type="molecule type" value="Genomic_DNA"/>
</dbReference>
<feature type="compositionally biased region" description="Basic and acidic residues" evidence="3">
    <location>
        <begin position="473"/>
        <end position="495"/>
    </location>
</feature>
<accession>A0A4C1SP94</accession>
<feature type="region of interest" description="Disordered" evidence="3">
    <location>
        <begin position="143"/>
        <end position="181"/>
    </location>
</feature>
<evidence type="ECO:0000313" key="5">
    <source>
        <dbReference type="Proteomes" id="UP000299102"/>
    </source>
</evidence>
<name>A0A4C1SP94_EUMVA</name>
<dbReference type="PANTHER" id="PTHR21501:SF1">
    <property type="entry name" value="PROTEIN FAM-161"/>
    <property type="match status" value="1"/>
</dbReference>
<sequence length="731" mass="85651">MPKTAYEGNERSSTQRSSAGSRSTILSASAVDVDGEKVKEFYRSIPDYNDINHLPEEEFYSTLKSLRDQKKIMLRHAVTHVNDVNGNSTIMEREFRPMYEKENVRISNTKENYNYIEKRKLDEKCIYNVTGQTIEVPNDIMKTSNSQTKSSVRREKRKTVRKTSSEGRSSMNKTLSCLQPSDEKLKSLPVTDIKSNRQDFKPKRNHSSCSISWDDQNKFSKNEIDRKFESFFNENNYFDDDNKMRNKETSRSMPSSPLRVKRSLSPVLRKRKSITIPKPFKMTQRDEEERILNELRGLRKCFSDEMLDRKNTRKKFRARPVPIESRILLYDKILEDQAMRRAISKINSEAELRAQMKPFSFVKRDERGEGGDAARAAVCERAANVLPKPKGKKRFRARPVPKNLFSNYVYDKIKDQEFYRSLNRRIRAEEMLRFSALPGTMGTRDRSRLSTPAAHSDLPTDPSPPAPSATPSDRQRARSPMKESKKNRRNSREDFITTTPQPFRFSTADRAAKKMEEVTKRMCEVKDRVADSERPETDRAYSALELRIPASGRSNLAALLRVENVRRRFEMEAARRLAEQRRRVELRARDRLLRSNPVWHLVKNNHEEDIALRLQTRRDEERMRREEFLHEMELMYGRVQQQPFQFERYYAPRSHSAPIDLIQLSPRKSKKKNPKKILYKNYHFNTPMSSRKVSINDATEVYNGDIEGYLNKIENDEKLFPDSGSESSEER</sequence>
<organism evidence="4 5">
    <name type="scientific">Eumeta variegata</name>
    <name type="common">Bagworm moth</name>
    <name type="synonym">Eumeta japonica</name>
    <dbReference type="NCBI Taxonomy" id="151549"/>
    <lineage>
        <taxon>Eukaryota</taxon>
        <taxon>Metazoa</taxon>
        <taxon>Ecdysozoa</taxon>
        <taxon>Arthropoda</taxon>
        <taxon>Hexapoda</taxon>
        <taxon>Insecta</taxon>
        <taxon>Pterygota</taxon>
        <taxon>Neoptera</taxon>
        <taxon>Endopterygota</taxon>
        <taxon>Lepidoptera</taxon>
        <taxon>Glossata</taxon>
        <taxon>Ditrysia</taxon>
        <taxon>Tineoidea</taxon>
        <taxon>Psychidae</taxon>
        <taxon>Oiketicinae</taxon>
        <taxon>Eumeta</taxon>
    </lineage>
</organism>
<dbReference type="STRING" id="151549.A0A4C1SP94"/>
<evidence type="ECO:0000313" key="4">
    <source>
        <dbReference type="EMBL" id="GBP04053.1"/>
    </source>
</evidence>
<evidence type="ECO:0000256" key="2">
    <source>
        <dbReference type="ARBA" id="ARBA00023054"/>
    </source>
</evidence>
<dbReference type="GO" id="GO:0044782">
    <property type="term" value="P:cilium organization"/>
    <property type="evidence" value="ECO:0007669"/>
    <property type="project" value="TreeGrafter"/>
</dbReference>
<dbReference type="PANTHER" id="PTHR21501">
    <property type="entry name" value="PROTEIN FAM-161"/>
    <property type="match status" value="1"/>
</dbReference>
<feature type="compositionally biased region" description="Low complexity" evidence="3">
    <location>
        <begin position="11"/>
        <end position="23"/>
    </location>
</feature>
<dbReference type="GO" id="GO:0005929">
    <property type="term" value="C:cilium"/>
    <property type="evidence" value="ECO:0007669"/>
    <property type="project" value="TreeGrafter"/>
</dbReference>